<organism evidence="1 2">
    <name type="scientific">Thalassotalea loyana</name>
    <dbReference type="NCBI Taxonomy" id="280483"/>
    <lineage>
        <taxon>Bacteria</taxon>
        <taxon>Pseudomonadati</taxon>
        <taxon>Pseudomonadota</taxon>
        <taxon>Gammaproteobacteria</taxon>
        <taxon>Alteromonadales</taxon>
        <taxon>Colwelliaceae</taxon>
        <taxon>Thalassotalea</taxon>
    </lineage>
</organism>
<dbReference type="InterPro" id="IPR004220">
    <property type="entry name" value="5-COMe_2-OHmuconate_Isoase"/>
</dbReference>
<dbReference type="RefSeq" id="WP_284299772.1">
    <property type="nucleotide sequence ID" value="NZ_BSSV01000006.1"/>
</dbReference>
<dbReference type="Gene3D" id="3.30.429.10">
    <property type="entry name" value="Macrophage Migration Inhibitory Factor"/>
    <property type="match status" value="1"/>
</dbReference>
<proteinExistence type="predicted"/>
<keyword evidence="2" id="KW-1185">Reference proteome</keyword>
<evidence type="ECO:0008006" key="3">
    <source>
        <dbReference type="Google" id="ProtNLM"/>
    </source>
</evidence>
<dbReference type="SUPFAM" id="SSF55331">
    <property type="entry name" value="Tautomerase/MIF"/>
    <property type="match status" value="1"/>
</dbReference>
<dbReference type="Proteomes" id="UP001157134">
    <property type="component" value="Unassembled WGS sequence"/>
</dbReference>
<accession>A0ABQ6HI51</accession>
<dbReference type="PANTHER" id="PTHR37950:SF1">
    <property type="entry name" value="4-HYDROXYPHENYLACETATE CATABOLISM PROTEIN"/>
    <property type="match status" value="1"/>
</dbReference>
<dbReference type="Pfam" id="PF02962">
    <property type="entry name" value="CHMI"/>
    <property type="match status" value="1"/>
</dbReference>
<comment type="caution">
    <text evidence="1">The sequence shown here is derived from an EMBL/GenBank/DDBJ whole genome shotgun (WGS) entry which is preliminary data.</text>
</comment>
<protein>
    <recommendedName>
        <fullName evidence="3">5-carboxymethyl-2-hydroxymuconate Delta-isomerase</fullName>
    </recommendedName>
</protein>
<dbReference type="InterPro" id="IPR014347">
    <property type="entry name" value="Tautomerase/MIF_sf"/>
</dbReference>
<reference evidence="1 2" key="1">
    <citation type="submission" date="2023-03" db="EMBL/GenBank/DDBJ databases">
        <title>Thalassotalea loyana LMG 22536T draft genome sequence.</title>
        <authorList>
            <person name="Sawabe T."/>
        </authorList>
    </citation>
    <scope>NUCLEOTIDE SEQUENCE [LARGE SCALE GENOMIC DNA]</scope>
    <source>
        <strain evidence="1 2">LMG 22536</strain>
    </source>
</reference>
<evidence type="ECO:0000313" key="2">
    <source>
        <dbReference type="Proteomes" id="UP001157134"/>
    </source>
</evidence>
<sequence>MPHCIIEHSDNFMSEALIRKIHQACIKSSLFNEQGSDIKVRAQPFSHFKSGATDLNFIHVELKILPGRTQQQKQTLSQLALEGLLSLEITECSISVEVTEIDITSYAKKIV</sequence>
<evidence type="ECO:0000313" key="1">
    <source>
        <dbReference type="EMBL" id="GLX86596.1"/>
    </source>
</evidence>
<dbReference type="PANTHER" id="PTHR37950">
    <property type="entry name" value="4-HYDROXYPHENYLACETATE CATABOLISM PROTEIN"/>
    <property type="match status" value="1"/>
</dbReference>
<gene>
    <name evidence="1" type="ORF">tloyanaT_28490</name>
</gene>
<dbReference type="EMBL" id="BSSV01000006">
    <property type="protein sequence ID" value="GLX86596.1"/>
    <property type="molecule type" value="Genomic_DNA"/>
</dbReference>
<name>A0ABQ6HI51_9GAMM</name>